<dbReference type="Proteomes" id="UP000467841">
    <property type="component" value="Unassembled WGS sequence"/>
</dbReference>
<reference evidence="1" key="1">
    <citation type="submission" date="2020-01" db="EMBL/GenBank/DDBJ databases">
        <authorList>
            <person name="Mishra B."/>
        </authorList>
    </citation>
    <scope>NUCLEOTIDE SEQUENCE [LARGE SCALE GENOMIC DNA]</scope>
</reference>
<dbReference type="AlphaFoldDB" id="A0A6D2HJ83"/>
<evidence type="ECO:0000313" key="2">
    <source>
        <dbReference type="Proteomes" id="UP000467841"/>
    </source>
</evidence>
<sequence>MHHQLNLMKACLQIDWVVLDESLLAAQVLLLDVDFMYKLHGPGCGCPHAVHQSIHGELNMEEMNQILTCIEGLRAPQAQSGNARVACKLLSSGD</sequence>
<evidence type="ECO:0000313" key="1">
    <source>
        <dbReference type="EMBL" id="CAA7014362.1"/>
    </source>
</evidence>
<organism evidence="1 2">
    <name type="scientific">Microthlaspi erraticum</name>
    <dbReference type="NCBI Taxonomy" id="1685480"/>
    <lineage>
        <taxon>Eukaryota</taxon>
        <taxon>Viridiplantae</taxon>
        <taxon>Streptophyta</taxon>
        <taxon>Embryophyta</taxon>
        <taxon>Tracheophyta</taxon>
        <taxon>Spermatophyta</taxon>
        <taxon>Magnoliopsida</taxon>
        <taxon>eudicotyledons</taxon>
        <taxon>Gunneridae</taxon>
        <taxon>Pentapetalae</taxon>
        <taxon>rosids</taxon>
        <taxon>malvids</taxon>
        <taxon>Brassicales</taxon>
        <taxon>Brassicaceae</taxon>
        <taxon>Coluteocarpeae</taxon>
        <taxon>Microthlaspi</taxon>
    </lineage>
</organism>
<proteinExistence type="predicted"/>
<gene>
    <name evidence="1" type="ORF">MERR_LOCUS1596</name>
</gene>
<name>A0A6D2HJ83_9BRAS</name>
<protein>
    <submittedName>
        <fullName evidence="1">Uncharacterized protein</fullName>
    </submittedName>
</protein>
<comment type="caution">
    <text evidence="1">The sequence shown here is derived from an EMBL/GenBank/DDBJ whole genome shotgun (WGS) entry which is preliminary data.</text>
</comment>
<accession>A0A6D2HJ83</accession>
<dbReference type="EMBL" id="CACVBM020000110">
    <property type="protein sequence ID" value="CAA7014362.1"/>
    <property type="molecule type" value="Genomic_DNA"/>
</dbReference>
<keyword evidence="2" id="KW-1185">Reference proteome</keyword>